<evidence type="ECO:0000256" key="3">
    <source>
        <dbReference type="ARBA" id="ARBA00007971"/>
    </source>
</evidence>
<comment type="function">
    <text evidence="9">The M ring may be actively involved in energy transduction.</text>
</comment>
<feature type="transmembrane region" description="Helical" evidence="11">
    <location>
        <begin position="406"/>
        <end position="426"/>
    </location>
</feature>
<dbReference type="Gene3D" id="3.30.300.30">
    <property type="match status" value="1"/>
</dbReference>
<dbReference type="EMBL" id="BEHT01000019">
    <property type="protein sequence ID" value="GBC98990.1"/>
    <property type="molecule type" value="Genomic_DNA"/>
</dbReference>
<feature type="region of interest" description="Disordered" evidence="10">
    <location>
        <begin position="433"/>
        <end position="472"/>
    </location>
</feature>
<keyword evidence="4" id="KW-1003">Cell membrane</keyword>
<keyword evidence="14" id="KW-0969">Cilium</keyword>
<evidence type="ECO:0000256" key="6">
    <source>
        <dbReference type="ARBA" id="ARBA00022989"/>
    </source>
</evidence>
<dbReference type="InterPro" id="IPR006182">
    <property type="entry name" value="FliF_N_dom"/>
</dbReference>
<dbReference type="NCBIfam" id="TIGR00206">
    <property type="entry name" value="fliF"/>
    <property type="match status" value="1"/>
</dbReference>
<feature type="compositionally biased region" description="Pro residues" evidence="10">
    <location>
        <begin position="435"/>
        <end position="459"/>
    </location>
</feature>
<dbReference type="PIRSF" id="PIRSF004862">
    <property type="entry name" value="FliF"/>
    <property type="match status" value="1"/>
</dbReference>
<evidence type="ECO:0000313" key="15">
    <source>
        <dbReference type="Proteomes" id="UP000236173"/>
    </source>
</evidence>
<evidence type="ECO:0000259" key="12">
    <source>
        <dbReference type="Pfam" id="PF01514"/>
    </source>
</evidence>
<dbReference type="Pfam" id="PF01514">
    <property type="entry name" value="YscJ_FliF"/>
    <property type="match status" value="1"/>
</dbReference>
<protein>
    <recommendedName>
        <fullName evidence="9">Flagellar M-ring protein</fullName>
    </recommendedName>
</protein>
<dbReference type="InterPro" id="IPR013556">
    <property type="entry name" value="Flag_M-ring_C"/>
</dbReference>
<comment type="caution">
    <text evidence="14">The sequence shown here is derived from an EMBL/GenBank/DDBJ whole genome shotgun (WGS) entry which is preliminary data.</text>
</comment>
<reference evidence="15" key="1">
    <citation type="submission" date="2017-09" db="EMBL/GenBank/DDBJ databases">
        <title>Metaegenomics of thermophilic ammonia-oxidizing enrichment culture.</title>
        <authorList>
            <person name="Kato S."/>
            <person name="Suzuki K."/>
        </authorList>
    </citation>
    <scope>NUCLEOTIDE SEQUENCE [LARGE SCALE GENOMIC DNA]</scope>
</reference>
<dbReference type="Proteomes" id="UP000236173">
    <property type="component" value="Unassembled WGS sequence"/>
</dbReference>
<dbReference type="Pfam" id="PF08345">
    <property type="entry name" value="YscJ_FliF_C"/>
    <property type="match status" value="1"/>
</dbReference>
<name>A0A2H5XCT0_9BACT</name>
<proteinExistence type="inferred from homology"/>
<keyword evidence="14" id="KW-0966">Cell projection</keyword>
<evidence type="ECO:0000259" key="13">
    <source>
        <dbReference type="Pfam" id="PF08345"/>
    </source>
</evidence>
<dbReference type="InterPro" id="IPR043427">
    <property type="entry name" value="YscJ/FliF"/>
</dbReference>
<feature type="domain" description="Flagellar M-ring N-terminal" evidence="12">
    <location>
        <begin position="21"/>
        <end position="196"/>
    </location>
</feature>
<dbReference type="InterPro" id="IPR000067">
    <property type="entry name" value="FlgMring_FliF"/>
</dbReference>
<evidence type="ECO:0000256" key="4">
    <source>
        <dbReference type="ARBA" id="ARBA00022475"/>
    </source>
</evidence>
<dbReference type="AlphaFoldDB" id="A0A2H5XCT0"/>
<dbReference type="PANTHER" id="PTHR30046:SF0">
    <property type="entry name" value="FLAGELLAR M-RING PROTEIN"/>
    <property type="match status" value="1"/>
</dbReference>
<evidence type="ECO:0000313" key="14">
    <source>
        <dbReference type="EMBL" id="GBC98990.1"/>
    </source>
</evidence>
<keyword evidence="8 9" id="KW-0975">Bacterial flagellum</keyword>
<keyword evidence="14" id="KW-0282">Flagellum</keyword>
<evidence type="ECO:0000256" key="7">
    <source>
        <dbReference type="ARBA" id="ARBA00023136"/>
    </source>
</evidence>
<evidence type="ECO:0000256" key="11">
    <source>
        <dbReference type="SAM" id="Phobius"/>
    </source>
</evidence>
<gene>
    <name evidence="14" type="primary">fliF</name>
    <name evidence="14" type="ORF">HRbin17_01511</name>
</gene>
<dbReference type="PRINTS" id="PR01009">
    <property type="entry name" value="FLGMRINGFLIF"/>
</dbReference>
<evidence type="ECO:0000256" key="9">
    <source>
        <dbReference type="PIRNR" id="PIRNR004862"/>
    </source>
</evidence>
<organism evidence="14 15">
    <name type="scientific">Candidatus Fervidibacter japonicus</name>
    <dbReference type="NCBI Taxonomy" id="2035412"/>
    <lineage>
        <taxon>Bacteria</taxon>
        <taxon>Candidatus Fervidibacterota</taxon>
        <taxon>Candidatus Fervidibacter</taxon>
    </lineage>
</organism>
<evidence type="ECO:0000256" key="2">
    <source>
        <dbReference type="ARBA" id="ARBA00004651"/>
    </source>
</evidence>
<dbReference type="GO" id="GO:0071973">
    <property type="term" value="P:bacterial-type flagellum-dependent cell motility"/>
    <property type="evidence" value="ECO:0007669"/>
    <property type="project" value="InterPro"/>
</dbReference>
<dbReference type="PANTHER" id="PTHR30046">
    <property type="entry name" value="FLAGELLAR M-RING PROTEIN"/>
    <property type="match status" value="1"/>
</dbReference>
<keyword evidence="7 11" id="KW-0472">Membrane</keyword>
<sequence length="502" mass="54105">MAVGIASVCGLILSMSLLGRKEAWTTLYTHLTPEDLTAASVELARAGVTYQTRTEEGTLMVPNEQVALARMVLAQAGLPKTGAFQVKGFELLDQTSLTASDFLQRTNYLRALQGELARSIATLEPIANARVHLNVPQPTVFEERRQEPTASVVVDLKPGRSLSKEQAQAIVFLVSRAIEGLKPENVVLVDTSGDVIWADGSSPEALEGAGDYLRLRWQAERAMEQRLQSLLDRTLGAGRASVQVSVELAMDRRHTESELYLPAEGGTQGVPATHSEVQETYQSQGAPIAAGAAGAATNLQMTPPLPVTLLGGSYSKTERKTEYRVSRRVERVEQPPGAVRRVSVAVLVRGTLTPAEQTALQRAVGAAVGLDPARGDAVVVVPVRTERPAGVPRLGRGRTPTAPFPWIWLAAVALGLLVPVTLFVAWRRRRRGAPLAPPLSEPTPEVAPQPAIPPPPSPSPLEQLRQVARESPNRLAEVLRSWLAEDAASQRTDGGVEEWSKR</sequence>
<evidence type="ECO:0000256" key="1">
    <source>
        <dbReference type="ARBA" id="ARBA00004117"/>
    </source>
</evidence>
<keyword evidence="5 11" id="KW-0812">Transmembrane</keyword>
<dbReference type="GO" id="GO:0005886">
    <property type="term" value="C:plasma membrane"/>
    <property type="evidence" value="ECO:0007669"/>
    <property type="project" value="UniProtKB-SubCell"/>
</dbReference>
<dbReference type="GO" id="GO:0003774">
    <property type="term" value="F:cytoskeletal motor activity"/>
    <property type="evidence" value="ECO:0007669"/>
    <property type="project" value="InterPro"/>
</dbReference>
<comment type="subcellular location">
    <subcellularLocation>
        <location evidence="1 9">Bacterial flagellum basal body</location>
    </subcellularLocation>
    <subcellularLocation>
        <location evidence="2">Cell membrane</location>
        <topology evidence="2">Multi-pass membrane protein</topology>
    </subcellularLocation>
</comment>
<accession>A0A2H5XCT0</accession>
<dbReference type="GO" id="GO:0009431">
    <property type="term" value="C:bacterial-type flagellum basal body, MS ring"/>
    <property type="evidence" value="ECO:0007669"/>
    <property type="project" value="InterPro"/>
</dbReference>
<dbReference type="InterPro" id="IPR045851">
    <property type="entry name" value="AMP-bd_C_sf"/>
</dbReference>
<evidence type="ECO:0000256" key="8">
    <source>
        <dbReference type="ARBA" id="ARBA00023143"/>
    </source>
</evidence>
<evidence type="ECO:0000256" key="5">
    <source>
        <dbReference type="ARBA" id="ARBA00022692"/>
    </source>
</evidence>
<comment type="similarity">
    <text evidence="3 9">Belongs to the FliF family.</text>
</comment>
<keyword evidence="6 11" id="KW-1133">Transmembrane helix</keyword>
<feature type="domain" description="Flagellar M-ring C-terminal" evidence="13">
    <location>
        <begin position="231"/>
        <end position="382"/>
    </location>
</feature>
<evidence type="ECO:0000256" key="10">
    <source>
        <dbReference type="SAM" id="MobiDB-lite"/>
    </source>
</evidence>